<evidence type="ECO:0000313" key="3">
    <source>
        <dbReference type="Proteomes" id="UP001244552"/>
    </source>
</evidence>
<evidence type="ECO:0000259" key="1">
    <source>
        <dbReference type="Pfam" id="PF03050"/>
    </source>
</evidence>
<evidence type="ECO:0000313" key="2">
    <source>
        <dbReference type="EMBL" id="MDQ0536553.1"/>
    </source>
</evidence>
<accession>A0ABU0MTN2</accession>
<dbReference type="Proteomes" id="UP001244552">
    <property type="component" value="Unassembled WGS sequence"/>
</dbReference>
<dbReference type="InterPro" id="IPR052344">
    <property type="entry name" value="Transposase-related"/>
</dbReference>
<dbReference type="InterPro" id="IPR004291">
    <property type="entry name" value="Transposase_IS66_central"/>
</dbReference>
<name>A0ABU0MTN2_9PROT</name>
<reference evidence="2 3" key="1">
    <citation type="submission" date="2023-07" db="EMBL/GenBank/DDBJ databases">
        <title>Genomic Encyclopedia of Type Strains, Phase IV (KMG-IV): sequencing the most valuable type-strain genomes for metagenomic binning, comparative biology and taxonomic classification.</title>
        <authorList>
            <person name="Goeker M."/>
        </authorList>
    </citation>
    <scope>NUCLEOTIDE SEQUENCE [LARGE SCALE GENOMIC DNA]</scope>
    <source>
        <strain evidence="2 3">DSM 19922</strain>
    </source>
</reference>
<dbReference type="EMBL" id="JAUSVU010000028">
    <property type="protein sequence ID" value="MDQ0536553.1"/>
    <property type="molecule type" value="Genomic_DNA"/>
</dbReference>
<dbReference type="NCBIfam" id="NF033517">
    <property type="entry name" value="transpos_IS66"/>
    <property type="match status" value="1"/>
</dbReference>
<keyword evidence="3" id="KW-1185">Reference proteome</keyword>
<sequence>MLEVVPARLRVRRYVRPVMACQCCGDISQTLPPVPLPKSNAGASLLADIVLAKYDDHLPAYRQAERFAREGVELPRSTLTEWLGRTAVLLTPPAERIAAHVFAASKLHADDTPVPVLAPGAGKTRTGRLWVYARDDRASADTASPAVLYRYTPDRKGEHPQRQLAGWTGALQADGYAGFNALYETKGADPLAISEVACWAHVRRKFFDVH</sequence>
<proteinExistence type="predicted"/>
<feature type="domain" description="Transposase IS66 central" evidence="1">
    <location>
        <begin position="38"/>
        <end position="210"/>
    </location>
</feature>
<comment type="caution">
    <text evidence="2">The sequence shown here is derived from an EMBL/GenBank/DDBJ whole genome shotgun (WGS) entry which is preliminary data.</text>
</comment>
<dbReference type="Pfam" id="PF03050">
    <property type="entry name" value="DDE_Tnp_IS66"/>
    <property type="match status" value="1"/>
</dbReference>
<dbReference type="PANTHER" id="PTHR33678:SF1">
    <property type="entry name" value="BLL1576 PROTEIN"/>
    <property type="match status" value="1"/>
</dbReference>
<dbReference type="PANTHER" id="PTHR33678">
    <property type="entry name" value="BLL1576 PROTEIN"/>
    <property type="match status" value="1"/>
</dbReference>
<dbReference type="RefSeq" id="WP_209989340.1">
    <property type="nucleotide sequence ID" value="NZ_JAGINO010000028.1"/>
</dbReference>
<gene>
    <name evidence="2" type="ORF">QO018_005450</name>
</gene>
<organism evidence="2 3">
    <name type="scientific">Azospirillum picis</name>
    <dbReference type="NCBI Taxonomy" id="488438"/>
    <lineage>
        <taxon>Bacteria</taxon>
        <taxon>Pseudomonadati</taxon>
        <taxon>Pseudomonadota</taxon>
        <taxon>Alphaproteobacteria</taxon>
        <taxon>Rhodospirillales</taxon>
        <taxon>Azospirillaceae</taxon>
        <taxon>Azospirillum</taxon>
    </lineage>
</organism>
<protein>
    <recommendedName>
        <fullName evidence="1">Transposase IS66 central domain-containing protein</fullName>
    </recommendedName>
</protein>